<evidence type="ECO:0000313" key="1">
    <source>
        <dbReference type="EMBL" id="GAK47418.1"/>
    </source>
</evidence>
<dbReference type="EMBL" id="BBJM01000006">
    <property type="protein sequence ID" value="GAK47418.1"/>
    <property type="molecule type" value="Genomic_DNA"/>
</dbReference>
<proteinExistence type="predicted"/>
<reference evidence="1" key="1">
    <citation type="journal article" date="2014" name="Genome Announc.">
        <title>Draft Genome Sequence of Lactobacillus oryzae Strain SG293T.</title>
        <authorList>
            <person name="Tanizawa Y."/>
            <person name="Fujisawa T."/>
            <person name="Mochizuki T."/>
            <person name="Kaminuma E."/>
            <person name="Nakamura Y."/>
            <person name="Tohno M."/>
        </authorList>
    </citation>
    <scope>NUCLEOTIDE SEQUENCE [LARGE SCALE GENOMIC DNA]</scope>
    <source>
        <strain evidence="1">SG293</strain>
    </source>
</reference>
<dbReference type="STRING" id="1291743.LOSG293_060220"/>
<keyword evidence="2" id="KW-1185">Reference proteome</keyword>
<name>A0A081BHA0_9LACO</name>
<evidence type="ECO:0000313" key="2">
    <source>
        <dbReference type="Proteomes" id="UP000028700"/>
    </source>
</evidence>
<dbReference type="AlphaFoldDB" id="A0A081BHA0"/>
<comment type="caution">
    <text evidence="1">The sequence shown here is derived from an EMBL/GenBank/DDBJ whole genome shotgun (WGS) entry which is preliminary data.</text>
</comment>
<gene>
    <name evidence="1" type="ORF">LOSG293_060220</name>
</gene>
<dbReference type="Proteomes" id="UP000028700">
    <property type="component" value="Unassembled WGS sequence"/>
</dbReference>
<sequence length="76" mass="8402">MAYFLALEVVFFVLDCFSEAAVEDSAAFVLSELDVAFFVELATFVELAALVLEVFELTALELEEAAFLLELLEEAT</sequence>
<accession>A0A081BHA0</accession>
<organism evidence="1 2">
    <name type="scientific">Secundilactobacillus oryzae JCM 18671</name>
    <dbReference type="NCBI Taxonomy" id="1291743"/>
    <lineage>
        <taxon>Bacteria</taxon>
        <taxon>Bacillati</taxon>
        <taxon>Bacillota</taxon>
        <taxon>Bacilli</taxon>
        <taxon>Lactobacillales</taxon>
        <taxon>Lactobacillaceae</taxon>
        <taxon>Secundilactobacillus</taxon>
    </lineage>
</organism>
<protein>
    <submittedName>
        <fullName evidence="1">Cellulose synthase family protein</fullName>
    </submittedName>
</protein>